<dbReference type="PANTHER" id="PTHR46910:SF1">
    <property type="entry name" value="MISCELLANEOUS ZN(II)2CYS6 TRANSCRIPTION FACTOR (EUROFUNG)-RELATED"/>
    <property type="match status" value="1"/>
</dbReference>
<dbReference type="InterPro" id="IPR036864">
    <property type="entry name" value="Zn2-C6_fun-type_DNA-bd_sf"/>
</dbReference>
<gene>
    <name evidence="5" type="ORF">GLOTRDRAFT_114211</name>
</gene>
<accession>S7S1D2</accession>
<dbReference type="STRING" id="670483.S7S1D2"/>
<feature type="domain" description="Zn(2)-C6 fungal-type" evidence="4">
    <location>
        <begin position="46"/>
        <end position="76"/>
    </location>
</feature>
<dbReference type="Pfam" id="PF04082">
    <property type="entry name" value="Fungal_trans"/>
    <property type="match status" value="1"/>
</dbReference>
<reference evidence="5 6" key="1">
    <citation type="journal article" date="2012" name="Science">
        <title>The Paleozoic origin of enzymatic lignin decomposition reconstructed from 31 fungal genomes.</title>
        <authorList>
            <person name="Floudas D."/>
            <person name="Binder M."/>
            <person name="Riley R."/>
            <person name="Barry K."/>
            <person name="Blanchette R.A."/>
            <person name="Henrissat B."/>
            <person name="Martinez A.T."/>
            <person name="Otillar R."/>
            <person name="Spatafora J.W."/>
            <person name="Yadav J.S."/>
            <person name="Aerts A."/>
            <person name="Benoit I."/>
            <person name="Boyd A."/>
            <person name="Carlson A."/>
            <person name="Copeland A."/>
            <person name="Coutinho P.M."/>
            <person name="de Vries R.P."/>
            <person name="Ferreira P."/>
            <person name="Findley K."/>
            <person name="Foster B."/>
            <person name="Gaskell J."/>
            <person name="Glotzer D."/>
            <person name="Gorecki P."/>
            <person name="Heitman J."/>
            <person name="Hesse C."/>
            <person name="Hori C."/>
            <person name="Igarashi K."/>
            <person name="Jurgens J.A."/>
            <person name="Kallen N."/>
            <person name="Kersten P."/>
            <person name="Kohler A."/>
            <person name="Kuees U."/>
            <person name="Kumar T.K.A."/>
            <person name="Kuo A."/>
            <person name="LaButti K."/>
            <person name="Larrondo L.F."/>
            <person name="Lindquist E."/>
            <person name="Ling A."/>
            <person name="Lombard V."/>
            <person name="Lucas S."/>
            <person name="Lundell T."/>
            <person name="Martin R."/>
            <person name="McLaughlin D.J."/>
            <person name="Morgenstern I."/>
            <person name="Morin E."/>
            <person name="Murat C."/>
            <person name="Nagy L.G."/>
            <person name="Nolan M."/>
            <person name="Ohm R.A."/>
            <person name="Patyshakuliyeva A."/>
            <person name="Rokas A."/>
            <person name="Ruiz-Duenas F.J."/>
            <person name="Sabat G."/>
            <person name="Salamov A."/>
            <person name="Samejima M."/>
            <person name="Schmutz J."/>
            <person name="Slot J.C."/>
            <person name="St John F."/>
            <person name="Stenlid J."/>
            <person name="Sun H."/>
            <person name="Sun S."/>
            <person name="Syed K."/>
            <person name="Tsang A."/>
            <person name="Wiebenga A."/>
            <person name="Young D."/>
            <person name="Pisabarro A."/>
            <person name="Eastwood D.C."/>
            <person name="Martin F."/>
            <person name="Cullen D."/>
            <person name="Grigoriev I.V."/>
            <person name="Hibbett D.S."/>
        </authorList>
    </citation>
    <scope>NUCLEOTIDE SEQUENCE [LARGE SCALE GENOMIC DNA]</scope>
    <source>
        <strain evidence="5 6">ATCC 11539</strain>
    </source>
</reference>
<dbReference type="GO" id="GO:0008270">
    <property type="term" value="F:zinc ion binding"/>
    <property type="evidence" value="ECO:0007669"/>
    <property type="project" value="InterPro"/>
</dbReference>
<dbReference type="SMART" id="SM00906">
    <property type="entry name" value="Fungal_trans"/>
    <property type="match status" value="1"/>
</dbReference>
<dbReference type="OrthoDB" id="434771at2759"/>
<dbReference type="GO" id="GO:0000981">
    <property type="term" value="F:DNA-binding transcription factor activity, RNA polymerase II-specific"/>
    <property type="evidence" value="ECO:0007669"/>
    <property type="project" value="InterPro"/>
</dbReference>
<dbReference type="PROSITE" id="PS50048">
    <property type="entry name" value="ZN2_CY6_FUNGAL_2"/>
    <property type="match status" value="1"/>
</dbReference>
<name>S7S1D2_GLOTA</name>
<evidence type="ECO:0000313" key="5">
    <source>
        <dbReference type="EMBL" id="EPQ59539.1"/>
    </source>
</evidence>
<protein>
    <recommendedName>
        <fullName evidence="4">Zn(2)-C6 fungal-type domain-containing protein</fullName>
    </recommendedName>
</protein>
<dbReference type="PROSITE" id="PS00463">
    <property type="entry name" value="ZN2_CY6_FUNGAL_1"/>
    <property type="match status" value="1"/>
</dbReference>
<feature type="region of interest" description="Disordered" evidence="3">
    <location>
        <begin position="133"/>
        <end position="179"/>
    </location>
</feature>
<feature type="compositionally biased region" description="Basic and acidic residues" evidence="3">
    <location>
        <begin position="1"/>
        <end position="10"/>
    </location>
</feature>
<dbReference type="InterPro" id="IPR007219">
    <property type="entry name" value="XnlR_reg_dom"/>
</dbReference>
<dbReference type="HOGENOM" id="CLU_007406_0_0_1"/>
<dbReference type="CDD" id="cd00067">
    <property type="entry name" value="GAL4"/>
    <property type="match status" value="1"/>
</dbReference>
<keyword evidence="2" id="KW-0539">Nucleus</keyword>
<dbReference type="Gene3D" id="4.10.240.10">
    <property type="entry name" value="Zn(2)-C6 fungal-type DNA-binding domain"/>
    <property type="match status" value="1"/>
</dbReference>
<dbReference type="KEGG" id="gtr:GLOTRDRAFT_114211"/>
<dbReference type="GO" id="GO:0003677">
    <property type="term" value="F:DNA binding"/>
    <property type="evidence" value="ECO:0007669"/>
    <property type="project" value="InterPro"/>
</dbReference>
<dbReference type="SMART" id="SM00066">
    <property type="entry name" value="GAL4"/>
    <property type="match status" value="1"/>
</dbReference>
<feature type="compositionally biased region" description="Polar residues" evidence="3">
    <location>
        <begin position="147"/>
        <end position="175"/>
    </location>
</feature>
<dbReference type="PANTHER" id="PTHR46910">
    <property type="entry name" value="TRANSCRIPTION FACTOR PDR1"/>
    <property type="match status" value="1"/>
</dbReference>
<evidence type="ECO:0000259" key="4">
    <source>
        <dbReference type="PROSITE" id="PS50048"/>
    </source>
</evidence>
<feature type="compositionally biased region" description="Low complexity" evidence="3">
    <location>
        <begin position="685"/>
        <end position="705"/>
    </location>
</feature>
<dbReference type="CDD" id="cd12148">
    <property type="entry name" value="fungal_TF_MHR"/>
    <property type="match status" value="1"/>
</dbReference>
<sequence>MALHDSDDHPPVPQQQRKKRADDQQALAGDLGAKPIQLQRRRVWRACESCRRKKIKCDGCEPTCSQCSASGSQCTWLQTKDRAALSRHYVQELEARLLHMESLFTQVTPVLEQLGQMGQIEGVDIAALSSMVPSQPSRSNLDIPGPIQQSSSGEWNSTSSRTPNGSEKSQSQSPQPIKVEDDVSESFGQLALDEHGSMRWIGGSSTMSLIQSFRALTTSPLHRVSPMEEDPRAPGPSANKLYFPASVYFGKVRALPGPEEVEYPERDLADKLVEAYFSRFHFLMPIIDKPTFLRQYDFLMNHTTDIALHRSETAFIALVFAVFACAAQLVDDPRLAVENPEGGGMGMIYYERAMILHYISHASIQVAHVQCFLLLSTFLCSVNCLPQAWLLVGQAVRIAQDLGLHRSPRRLTVTPIEKETRRKIWWGVYTLDRMLALALGRPLGIEDADCDVELPVQYDDEQLPEYFSGAQINQSSPSLMAGFSALAALYKIAGRVLREVYSVEVCKEHLEPEKRQEVLRAVESLDRDLTKWCDDLPNVFKSGPQNEKQVSMGAVLCSHYYSILTTLHRNFLPVKTGQAVTTRSTARAVSSARACIRLAPSIKNVVPPSHHLAFFIQHLFSSAVIILLYAMHVTDLKASHAAMEEVSSCLVAIESWEGSWPGARKCKELLSDLCKTATAAIQSAAAKNVNTPRSPAMGPSMGPMPSRRRHSNQMAPPDRSLTESVIRNRSRRAFSPDSNQSPRRALHSAPYPVPAHNRPRSTSRKRGHDDTDGSHDPRGSNQYMPSLSSSFPGQSHMPTLSPHSSPASVNSLPSPIMPVVDVPQDRSPPRIMTSTSFGPMNAPVSPTSVPLPQSPHFDFNFGMNPSNLSQPSVEQWNGSNNDMNGLNLFSSTSHSSNGWQGNSNSQSNLMGYDGLSGLGFNDITAASGSFAAPGLPFRGLDFIRNYNPGGYPGANEQDGLWQTFDAGAFRYDPDMPFAIGDLNLENGHGPHG</sequence>
<evidence type="ECO:0000256" key="2">
    <source>
        <dbReference type="ARBA" id="ARBA00023242"/>
    </source>
</evidence>
<dbReference type="Pfam" id="PF00172">
    <property type="entry name" value="Zn_clus"/>
    <property type="match status" value="1"/>
</dbReference>
<dbReference type="AlphaFoldDB" id="S7S1D2"/>
<feature type="compositionally biased region" description="Polar residues" evidence="3">
    <location>
        <begin position="779"/>
        <end position="812"/>
    </location>
</feature>
<dbReference type="EMBL" id="KB469297">
    <property type="protein sequence ID" value="EPQ59539.1"/>
    <property type="molecule type" value="Genomic_DNA"/>
</dbReference>
<dbReference type="RefSeq" id="XP_007862495.1">
    <property type="nucleotide sequence ID" value="XM_007864304.1"/>
</dbReference>
<keyword evidence="6" id="KW-1185">Reference proteome</keyword>
<feature type="region of interest" description="Disordered" evidence="3">
    <location>
        <begin position="685"/>
        <end position="812"/>
    </location>
</feature>
<dbReference type="GeneID" id="19299845"/>
<feature type="compositionally biased region" description="Basic and acidic residues" evidence="3">
    <location>
        <begin position="767"/>
        <end position="778"/>
    </location>
</feature>
<dbReference type="Proteomes" id="UP000030669">
    <property type="component" value="Unassembled WGS sequence"/>
</dbReference>
<dbReference type="SUPFAM" id="SSF57701">
    <property type="entry name" value="Zn2/Cys6 DNA-binding domain"/>
    <property type="match status" value="1"/>
</dbReference>
<dbReference type="InterPro" id="IPR001138">
    <property type="entry name" value="Zn2Cys6_DnaBD"/>
</dbReference>
<proteinExistence type="predicted"/>
<evidence type="ECO:0000313" key="6">
    <source>
        <dbReference type="Proteomes" id="UP000030669"/>
    </source>
</evidence>
<organism evidence="5 6">
    <name type="scientific">Gloeophyllum trabeum (strain ATCC 11539 / FP-39264 / Madison 617)</name>
    <name type="common">Brown rot fungus</name>
    <dbReference type="NCBI Taxonomy" id="670483"/>
    <lineage>
        <taxon>Eukaryota</taxon>
        <taxon>Fungi</taxon>
        <taxon>Dikarya</taxon>
        <taxon>Basidiomycota</taxon>
        <taxon>Agaricomycotina</taxon>
        <taxon>Agaricomycetes</taxon>
        <taxon>Gloeophyllales</taxon>
        <taxon>Gloeophyllaceae</taxon>
        <taxon>Gloeophyllum</taxon>
    </lineage>
</organism>
<evidence type="ECO:0000256" key="1">
    <source>
        <dbReference type="ARBA" id="ARBA00022723"/>
    </source>
</evidence>
<dbReference type="OMA" id="HVQCFIL"/>
<dbReference type="eggNOG" id="ENOG502QVZ9">
    <property type="taxonomic scope" value="Eukaryota"/>
</dbReference>
<evidence type="ECO:0000256" key="3">
    <source>
        <dbReference type="SAM" id="MobiDB-lite"/>
    </source>
</evidence>
<feature type="region of interest" description="Disordered" evidence="3">
    <location>
        <begin position="1"/>
        <end position="32"/>
    </location>
</feature>
<feature type="compositionally biased region" description="Basic residues" evidence="3">
    <location>
        <begin position="757"/>
        <end position="766"/>
    </location>
</feature>
<dbReference type="InterPro" id="IPR050987">
    <property type="entry name" value="AtrR-like"/>
</dbReference>
<keyword evidence="1" id="KW-0479">Metal-binding</keyword>
<dbReference type="GO" id="GO:0006351">
    <property type="term" value="P:DNA-templated transcription"/>
    <property type="evidence" value="ECO:0007669"/>
    <property type="project" value="InterPro"/>
</dbReference>